<proteinExistence type="predicted"/>
<dbReference type="Proteomes" id="UP000643403">
    <property type="component" value="Unassembled WGS sequence"/>
</dbReference>
<keyword evidence="3" id="KW-1185">Reference proteome</keyword>
<evidence type="ECO:0000313" key="2">
    <source>
        <dbReference type="EMBL" id="GGZ55361.1"/>
    </source>
</evidence>
<protein>
    <submittedName>
        <fullName evidence="2">Uncharacterized protein</fullName>
    </submittedName>
</protein>
<feature type="region of interest" description="Disordered" evidence="1">
    <location>
        <begin position="57"/>
        <end position="89"/>
    </location>
</feature>
<gene>
    <name evidence="2" type="ORF">GCM10008101_05970</name>
</gene>
<comment type="caution">
    <text evidence="2">The sequence shown here is derived from an EMBL/GenBank/DDBJ whole genome shotgun (WGS) entry which is preliminary data.</text>
</comment>
<reference evidence="3" key="1">
    <citation type="journal article" date="2019" name="Int. J. Syst. Evol. Microbiol.">
        <title>The Global Catalogue of Microorganisms (GCM) 10K type strain sequencing project: providing services to taxonomists for standard genome sequencing and annotation.</title>
        <authorList>
            <consortium name="The Broad Institute Genomics Platform"/>
            <consortium name="The Broad Institute Genome Sequencing Center for Infectious Disease"/>
            <person name="Wu L."/>
            <person name="Ma J."/>
        </authorList>
    </citation>
    <scope>NUCLEOTIDE SEQUENCE [LARGE SCALE GENOMIC DNA]</scope>
    <source>
        <strain evidence="3">KCTC 22558</strain>
    </source>
</reference>
<dbReference type="EMBL" id="BMXY01000001">
    <property type="protein sequence ID" value="GGZ55361.1"/>
    <property type="molecule type" value="Genomic_DNA"/>
</dbReference>
<sequence length="89" mass="9499">MAALDVAAFAGAAASETAGATVVARASESARARGCFMEEPRQGERAGYKTAARPTYDERHMPRGRPVSRAPNRASRSVAGLVFPDRYRS</sequence>
<organism evidence="2 3">
    <name type="scientific">Cognatilysobacter xinjiangensis</name>
    <dbReference type="NCBI Taxonomy" id="546892"/>
    <lineage>
        <taxon>Bacteria</taxon>
        <taxon>Pseudomonadati</taxon>
        <taxon>Pseudomonadota</taxon>
        <taxon>Gammaproteobacteria</taxon>
        <taxon>Lysobacterales</taxon>
        <taxon>Lysobacteraceae</taxon>
        <taxon>Cognatilysobacter</taxon>
    </lineage>
</organism>
<name>A0ABQ3BRV8_9GAMM</name>
<evidence type="ECO:0000256" key="1">
    <source>
        <dbReference type="SAM" id="MobiDB-lite"/>
    </source>
</evidence>
<evidence type="ECO:0000313" key="3">
    <source>
        <dbReference type="Proteomes" id="UP000643403"/>
    </source>
</evidence>
<accession>A0ABQ3BRV8</accession>